<keyword evidence="1" id="KW-0805">Transcription regulation</keyword>
<evidence type="ECO:0000259" key="4">
    <source>
        <dbReference type="PROSITE" id="PS50937"/>
    </source>
</evidence>
<dbReference type="PANTHER" id="PTHR30204:SF94">
    <property type="entry name" value="HEAVY METAL-DEPENDENT TRANSCRIPTIONAL REGULATOR HI_0293-RELATED"/>
    <property type="match status" value="1"/>
</dbReference>
<dbReference type="OrthoDB" id="9791488at2"/>
<dbReference type="SMART" id="SM00422">
    <property type="entry name" value="HTH_MERR"/>
    <property type="match status" value="1"/>
</dbReference>
<evidence type="ECO:0000256" key="1">
    <source>
        <dbReference type="ARBA" id="ARBA00023015"/>
    </source>
</evidence>
<reference evidence="5 6" key="1">
    <citation type="submission" date="2018-08" db="EMBL/GenBank/DDBJ databases">
        <title>A genome reference for cultivated species of the human gut microbiota.</title>
        <authorList>
            <person name="Zou Y."/>
            <person name="Xue W."/>
            <person name="Luo G."/>
        </authorList>
    </citation>
    <scope>NUCLEOTIDE SEQUENCE [LARGE SCALE GENOMIC DNA]</scope>
    <source>
        <strain evidence="5 6">AM07-24</strain>
    </source>
</reference>
<keyword evidence="6" id="KW-1185">Reference proteome</keyword>
<organism evidence="5 6">
    <name type="scientific">Emergencia timonensis</name>
    <dbReference type="NCBI Taxonomy" id="1776384"/>
    <lineage>
        <taxon>Bacteria</taxon>
        <taxon>Bacillati</taxon>
        <taxon>Bacillota</taxon>
        <taxon>Clostridia</taxon>
        <taxon>Peptostreptococcales</taxon>
        <taxon>Anaerovoracaceae</taxon>
        <taxon>Emergencia</taxon>
    </lineage>
</organism>
<accession>A0A415E876</accession>
<dbReference type="Gene3D" id="1.10.1660.10">
    <property type="match status" value="1"/>
</dbReference>
<dbReference type="AlphaFoldDB" id="A0A415E876"/>
<dbReference type="GO" id="GO:0003700">
    <property type="term" value="F:DNA-binding transcription factor activity"/>
    <property type="evidence" value="ECO:0007669"/>
    <property type="project" value="InterPro"/>
</dbReference>
<feature type="domain" description="HTH merR-type" evidence="4">
    <location>
        <begin position="1"/>
        <end position="68"/>
    </location>
</feature>
<proteinExistence type="predicted"/>
<keyword evidence="2" id="KW-0238">DNA-binding</keyword>
<comment type="caution">
    <text evidence="5">The sequence shown here is derived from an EMBL/GenBank/DDBJ whole genome shotgun (WGS) entry which is preliminary data.</text>
</comment>
<dbReference type="STRING" id="1776384.GCA_900086585_03250"/>
<dbReference type="PANTHER" id="PTHR30204">
    <property type="entry name" value="REDOX-CYCLING DRUG-SENSING TRANSCRIPTIONAL ACTIVATOR SOXR"/>
    <property type="match status" value="1"/>
</dbReference>
<dbReference type="SUPFAM" id="SSF46955">
    <property type="entry name" value="Putative DNA-binding domain"/>
    <property type="match status" value="1"/>
</dbReference>
<dbReference type="InterPro" id="IPR000551">
    <property type="entry name" value="MerR-type_HTH_dom"/>
</dbReference>
<dbReference type="EMBL" id="QRMS01000001">
    <property type="protein sequence ID" value="RHJ89888.1"/>
    <property type="molecule type" value="Genomic_DNA"/>
</dbReference>
<sequence length="295" mass="34867">MRINEVTRETGLSRRAVKYYEEEGLLTVKKDQNGYRNYSIENLKILKEISVYRKLGIGIKEIKVLLQDEDKGILRQVYEEKRKQLGENQRELEALAAYIENENIEVLSQQLEYETIADALRDMIPGAYGYYFMYHFLPYLQIKITTPAQREAYEAIVGFFDGLEIKIPFLLKVVSFLSCKLSKQDAETMTKRMDAQIKRYVDLADEDYAKLREQVRKNVKKKNSLFYRYYPAFASQRKFMKRLQNCGYNDIFIPNMVKLSPSYKVYHDALTQVNDRICADLGLYYDSDYHLVMKR</sequence>
<dbReference type="GO" id="GO:0003677">
    <property type="term" value="F:DNA binding"/>
    <property type="evidence" value="ECO:0007669"/>
    <property type="project" value="UniProtKB-KW"/>
</dbReference>
<gene>
    <name evidence="5" type="ORF">DW099_04810</name>
</gene>
<dbReference type="InterPro" id="IPR009061">
    <property type="entry name" value="DNA-bd_dom_put_sf"/>
</dbReference>
<dbReference type="RefSeq" id="WP_118333920.1">
    <property type="nucleotide sequence ID" value="NZ_AP025567.1"/>
</dbReference>
<evidence type="ECO:0000313" key="5">
    <source>
        <dbReference type="EMBL" id="RHJ89888.1"/>
    </source>
</evidence>
<dbReference type="Pfam" id="PF13411">
    <property type="entry name" value="MerR_1"/>
    <property type="match status" value="1"/>
</dbReference>
<evidence type="ECO:0000313" key="6">
    <source>
        <dbReference type="Proteomes" id="UP000284841"/>
    </source>
</evidence>
<protein>
    <submittedName>
        <fullName evidence="5">MerR family transcriptional regulator</fullName>
    </submittedName>
</protein>
<dbReference type="InterPro" id="IPR047057">
    <property type="entry name" value="MerR_fam"/>
</dbReference>
<evidence type="ECO:0000256" key="2">
    <source>
        <dbReference type="ARBA" id="ARBA00023125"/>
    </source>
</evidence>
<dbReference type="PROSITE" id="PS50937">
    <property type="entry name" value="HTH_MERR_2"/>
    <property type="match status" value="1"/>
</dbReference>
<name>A0A415E876_9FIRM</name>
<keyword evidence="3" id="KW-0804">Transcription</keyword>
<evidence type="ECO:0000256" key="3">
    <source>
        <dbReference type="ARBA" id="ARBA00023163"/>
    </source>
</evidence>
<dbReference type="CDD" id="cd00592">
    <property type="entry name" value="HTH_MerR-like"/>
    <property type="match status" value="1"/>
</dbReference>
<dbReference type="Proteomes" id="UP000284841">
    <property type="component" value="Unassembled WGS sequence"/>
</dbReference>